<comment type="similarity">
    <text evidence="1">Belongs to the bacterial solute-binding protein 1 family.</text>
</comment>
<keyword evidence="2" id="KW-0732">Signal</keyword>
<accession>A0ABM8FFM4</accession>
<proteinExistence type="inferred from homology"/>
<protein>
    <submittedName>
        <fullName evidence="3">Iron deficiency-induced protein A</fullName>
    </submittedName>
</protein>
<gene>
    <name evidence="3" type="primary">idiA_2</name>
    <name evidence="3" type="ORF">MACH16_26240</name>
</gene>
<dbReference type="Gene3D" id="3.40.190.10">
    <property type="entry name" value="Periplasmic binding protein-like II"/>
    <property type="match status" value="2"/>
</dbReference>
<dbReference type="Proteomes" id="UP001307608">
    <property type="component" value="Chromosome"/>
</dbReference>
<dbReference type="Pfam" id="PF13343">
    <property type="entry name" value="SBP_bac_6"/>
    <property type="match status" value="1"/>
</dbReference>
<name>A0ABM8FFM4_9GAMM</name>
<dbReference type="PIRSF" id="PIRSF002825">
    <property type="entry name" value="CfbpA"/>
    <property type="match status" value="1"/>
</dbReference>
<sequence>MNMSMKLRNTLEMKGRKSIFNRLSLIALATSLLLPVGAHAKGEINIYSARKESLIKPVLDTFSEENDVVVNLITGSADALLSRLKAEGDASPADMFITVDAGRLHRAKAAGVLQPIQNDVLSANIPSHLRDSDGYWFGLSQRARVIFYNPKTVSPKDLSTYEDLVNPKWKGRICVRSSANIYNQSLVASMLEVEGREKTQAWIKGLVSNLARPPFGGDVDLLKAVAAGVCDLTLANTYYYGRLGQSDNAEERNVYNTVKLFWPNQADGERGAHVNVSGAGITAAATNIENATLLLEFLTNRASQEWYAHVNNEYPVVEGIGAPEMLAPFGTFRADTISLSQLGENNREAVEIMDIAGWK</sequence>
<evidence type="ECO:0000256" key="1">
    <source>
        <dbReference type="ARBA" id="ARBA00008520"/>
    </source>
</evidence>
<evidence type="ECO:0000313" key="4">
    <source>
        <dbReference type="Proteomes" id="UP001307608"/>
    </source>
</evidence>
<dbReference type="PANTHER" id="PTHR30006">
    <property type="entry name" value="THIAMINE-BINDING PERIPLASMIC PROTEIN-RELATED"/>
    <property type="match status" value="1"/>
</dbReference>
<dbReference type="InterPro" id="IPR026045">
    <property type="entry name" value="Ferric-bd"/>
</dbReference>
<dbReference type="EMBL" id="AP027271">
    <property type="protein sequence ID" value="BDX03876.1"/>
    <property type="molecule type" value="Genomic_DNA"/>
</dbReference>
<keyword evidence="4" id="KW-1185">Reference proteome</keyword>
<dbReference type="PANTHER" id="PTHR30006:SF15">
    <property type="entry name" value="IRON-UTILIZATION PERIPLASMIC PROTEIN"/>
    <property type="match status" value="1"/>
</dbReference>
<dbReference type="CDD" id="cd13542">
    <property type="entry name" value="PBP2_FutA1_ilke"/>
    <property type="match status" value="1"/>
</dbReference>
<evidence type="ECO:0000313" key="3">
    <source>
        <dbReference type="EMBL" id="BDX03876.1"/>
    </source>
</evidence>
<reference evidence="3 4" key="1">
    <citation type="submission" date="2023-01" db="EMBL/GenBank/DDBJ databases">
        <title>Complete genome sequence of Marinomonas pontica strain 200518_36.</title>
        <authorList>
            <person name="Ueki S."/>
            <person name="Gajardo G."/>
            <person name="Maruyama F."/>
        </authorList>
    </citation>
    <scope>NUCLEOTIDE SEQUENCE [LARGE SCALE GENOMIC DNA]</scope>
    <source>
        <strain evidence="3 4">200518_36</strain>
    </source>
</reference>
<dbReference type="SUPFAM" id="SSF53850">
    <property type="entry name" value="Periplasmic binding protein-like II"/>
    <property type="match status" value="1"/>
</dbReference>
<evidence type="ECO:0000256" key="2">
    <source>
        <dbReference type="ARBA" id="ARBA00022729"/>
    </source>
</evidence>
<organism evidence="3 4">
    <name type="scientific">Marinomonas pontica</name>
    <dbReference type="NCBI Taxonomy" id="264739"/>
    <lineage>
        <taxon>Bacteria</taxon>
        <taxon>Pseudomonadati</taxon>
        <taxon>Pseudomonadota</taxon>
        <taxon>Gammaproteobacteria</taxon>
        <taxon>Oceanospirillales</taxon>
        <taxon>Oceanospirillaceae</taxon>
        <taxon>Marinomonas</taxon>
    </lineage>
</organism>